<feature type="chain" id="PRO_5020800379" evidence="2">
    <location>
        <begin position="24"/>
        <end position="146"/>
    </location>
</feature>
<evidence type="ECO:0000256" key="1">
    <source>
        <dbReference type="SAM" id="MobiDB-lite"/>
    </source>
</evidence>
<evidence type="ECO:0000313" key="3">
    <source>
        <dbReference type="EMBL" id="TBU29141.1"/>
    </source>
</evidence>
<name>A0A4Q9MS76_9APHY</name>
<dbReference type="AlphaFoldDB" id="A0A4Q9MS76"/>
<feature type="signal peptide" evidence="2">
    <location>
        <begin position="1"/>
        <end position="23"/>
    </location>
</feature>
<reference evidence="3" key="1">
    <citation type="submission" date="2019-01" db="EMBL/GenBank/DDBJ databases">
        <title>Draft genome sequences of three monokaryotic isolates of the white-rot basidiomycete fungus Dichomitus squalens.</title>
        <authorList>
            <consortium name="DOE Joint Genome Institute"/>
            <person name="Lopez S.C."/>
            <person name="Andreopoulos B."/>
            <person name="Pangilinan J."/>
            <person name="Lipzen A."/>
            <person name="Riley R."/>
            <person name="Ahrendt S."/>
            <person name="Ng V."/>
            <person name="Barry K."/>
            <person name="Daum C."/>
            <person name="Grigoriev I.V."/>
            <person name="Hilden K.S."/>
            <person name="Makela M.R."/>
            <person name="de Vries R.P."/>
        </authorList>
    </citation>
    <scope>NUCLEOTIDE SEQUENCE [LARGE SCALE GENOMIC DNA]</scope>
    <source>
        <strain evidence="3">OM18370.1</strain>
    </source>
</reference>
<accession>A0A4Q9MS76</accession>
<keyword evidence="2" id="KW-0732">Signal</keyword>
<organism evidence="3">
    <name type="scientific">Dichomitus squalens</name>
    <dbReference type="NCBI Taxonomy" id="114155"/>
    <lineage>
        <taxon>Eukaryota</taxon>
        <taxon>Fungi</taxon>
        <taxon>Dikarya</taxon>
        <taxon>Basidiomycota</taxon>
        <taxon>Agaricomycotina</taxon>
        <taxon>Agaricomycetes</taxon>
        <taxon>Polyporales</taxon>
        <taxon>Polyporaceae</taxon>
        <taxon>Dichomitus</taxon>
    </lineage>
</organism>
<feature type="region of interest" description="Disordered" evidence="1">
    <location>
        <begin position="42"/>
        <end position="63"/>
    </location>
</feature>
<proteinExistence type="predicted"/>
<sequence>MFLFRAVFIITTVFMAFVAQVSAIPPLTRFMLDAVPDGSESAADSNSNAVVAPGDPGADTSASVDQDVPIAVESSPVQEDTAVESSAVALAAQPSAADIAASSAVSVPSAVVGAQLAQANAAGHLGVLGSTSVLVGSVVAGIVLAI</sequence>
<evidence type="ECO:0000256" key="2">
    <source>
        <dbReference type="SAM" id="SignalP"/>
    </source>
</evidence>
<gene>
    <name evidence="3" type="ORF">BD311DRAFT_787994</name>
</gene>
<dbReference type="EMBL" id="ML143415">
    <property type="protein sequence ID" value="TBU29141.1"/>
    <property type="molecule type" value="Genomic_DNA"/>
</dbReference>
<dbReference type="Proteomes" id="UP000292957">
    <property type="component" value="Unassembled WGS sequence"/>
</dbReference>
<dbReference type="OrthoDB" id="2748010at2759"/>
<protein>
    <submittedName>
        <fullName evidence="3">Uncharacterized protein</fullName>
    </submittedName>
</protein>
<feature type="compositionally biased region" description="Low complexity" evidence="1">
    <location>
        <begin position="42"/>
        <end position="52"/>
    </location>
</feature>